<organism evidence="1 2">
    <name type="scientific">Arachis hypogaea</name>
    <name type="common">Peanut</name>
    <dbReference type="NCBI Taxonomy" id="3818"/>
    <lineage>
        <taxon>Eukaryota</taxon>
        <taxon>Viridiplantae</taxon>
        <taxon>Streptophyta</taxon>
        <taxon>Embryophyta</taxon>
        <taxon>Tracheophyta</taxon>
        <taxon>Spermatophyta</taxon>
        <taxon>Magnoliopsida</taxon>
        <taxon>eudicotyledons</taxon>
        <taxon>Gunneridae</taxon>
        <taxon>Pentapetalae</taxon>
        <taxon>rosids</taxon>
        <taxon>fabids</taxon>
        <taxon>Fabales</taxon>
        <taxon>Fabaceae</taxon>
        <taxon>Papilionoideae</taxon>
        <taxon>50 kb inversion clade</taxon>
        <taxon>dalbergioids sensu lato</taxon>
        <taxon>Dalbergieae</taxon>
        <taxon>Pterocarpus clade</taxon>
        <taxon>Arachis</taxon>
    </lineage>
</organism>
<protein>
    <submittedName>
        <fullName evidence="1">Uncharacterized protein</fullName>
    </submittedName>
</protein>
<name>A0A445DIC3_ARAHY</name>
<keyword evidence="2" id="KW-1185">Reference proteome</keyword>
<evidence type="ECO:0000313" key="2">
    <source>
        <dbReference type="Proteomes" id="UP000289738"/>
    </source>
</evidence>
<dbReference type="EMBL" id="SDMP01000004">
    <property type="protein sequence ID" value="RYR62957.1"/>
    <property type="molecule type" value="Genomic_DNA"/>
</dbReference>
<dbReference type="AlphaFoldDB" id="A0A445DIC3"/>
<comment type="caution">
    <text evidence="1">The sequence shown here is derived from an EMBL/GenBank/DDBJ whole genome shotgun (WGS) entry which is preliminary data.</text>
</comment>
<reference evidence="1 2" key="1">
    <citation type="submission" date="2019-01" db="EMBL/GenBank/DDBJ databases">
        <title>Sequencing of cultivated peanut Arachis hypogaea provides insights into genome evolution and oil improvement.</title>
        <authorList>
            <person name="Chen X."/>
        </authorList>
    </citation>
    <scope>NUCLEOTIDE SEQUENCE [LARGE SCALE GENOMIC DNA]</scope>
    <source>
        <strain evidence="2">cv. Fuhuasheng</strain>
        <tissue evidence="1">Leaves</tissue>
    </source>
</reference>
<sequence>MPLPEIPLLALPTLLLHDSLRSVTVDAPLCRCSSLPSLQNPNPLTPSAPLLSCFLLLVSPLLCKLLSKSDGYVVTKPRMTKTSDEAQDDEALTSRDKKYRQAITAAGSGSNLTNSISSKLYHLHHKTPRNLLVFATSADGL</sequence>
<dbReference type="Proteomes" id="UP000289738">
    <property type="component" value="Chromosome A04"/>
</dbReference>
<evidence type="ECO:0000313" key="1">
    <source>
        <dbReference type="EMBL" id="RYR62957.1"/>
    </source>
</evidence>
<accession>A0A445DIC3</accession>
<gene>
    <name evidence="1" type="ORF">Ahy_A04g020719</name>
</gene>
<proteinExistence type="predicted"/>